<dbReference type="GO" id="GO:0019700">
    <property type="term" value="P:organic phosphonate catabolic process"/>
    <property type="evidence" value="ECO:0007669"/>
    <property type="project" value="InterPro"/>
</dbReference>
<feature type="binding site" evidence="9">
    <location>
        <position position="10"/>
    </location>
    <ligand>
        <name>Mg(2+)</name>
        <dbReference type="ChEBI" id="CHEBI:18420"/>
    </ligand>
</feature>
<dbReference type="OrthoDB" id="5504491at2"/>
<name>A0A1C3UUR1_9HYPH</name>
<feature type="binding site" evidence="9">
    <location>
        <position position="12"/>
    </location>
    <ligand>
        <name>Mg(2+)</name>
        <dbReference type="ChEBI" id="CHEBI:18420"/>
    </ligand>
</feature>
<dbReference type="STRING" id="52131.GA0061100_103276"/>
<evidence type="ECO:0000256" key="2">
    <source>
        <dbReference type="ARBA" id="ARBA00022723"/>
    </source>
</evidence>
<keyword evidence="11" id="KW-1185">Reference proteome</keyword>
<keyword evidence="5 9" id="KW-0704">Schiff base</keyword>
<comment type="catalytic activity">
    <reaction evidence="6 9">
        <text>phosphonoacetaldehyde + H2O = acetaldehyde + phosphate + H(+)</text>
        <dbReference type="Rhea" id="RHEA:18905"/>
        <dbReference type="ChEBI" id="CHEBI:15343"/>
        <dbReference type="ChEBI" id="CHEBI:15377"/>
        <dbReference type="ChEBI" id="CHEBI:15378"/>
        <dbReference type="ChEBI" id="CHEBI:43474"/>
        <dbReference type="ChEBI" id="CHEBI:58383"/>
        <dbReference type="EC" id="3.11.1.1"/>
    </reaction>
</comment>
<dbReference type="Gene3D" id="3.40.50.1000">
    <property type="entry name" value="HAD superfamily/HAD-like"/>
    <property type="match status" value="1"/>
</dbReference>
<accession>A0A1C3UUR1</accession>
<keyword evidence="4 9" id="KW-0460">Magnesium</keyword>
<dbReference type="SUPFAM" id="SSF56784">
    <property type="entry name" value="HAD-like"/>
    <property type="match status" value="1"/>
</dbReference>
<evidence type="ECO:0000256" key="5">
    <source>
        <dbReference type="ARBA" id="ARBA00023270"/>
    </source>
</evidence>
<dbReference type="PANTHER" id="PTHR43434">
    <property type="entry name" value="PHOSPHOGLYCOLATE PHOSPHATASE"/>
    <property type="match status" value="1"/>
</dbReference>
<sequence length="267" mass="29002">MNQLKAVVFDWAGTVIDFGSFAPMGVFVEAFSRFGIEVTIAEAREPMGRPKWDHIDAMLKQPRIRGLWTVRHGKAPTSADVDAVYEVFVPMNEEVVHKFADLIPGTIDVVGALRQRGMKIGSTTGYTRSIMERVLPLAKEQGYEVDNLVCAGDLPHGRPTPMNMYKCFLDLDVWPAQAVVKVDDTGVGIDEGVAAGCWTVGVALSGNEAGLTPQEIAATAPEALAKVRERAAGMLRAQGAHYIIDTVADLMPVIDDIERRLAAGERP</sequence>
<dbReference type="PANTHER" id="PTHR43434:SF19">
    <property type="entry name" value="PHOSPHONOACETALDEHYDE HYDROLASE"/>
    <property type="match status" value="1"/>
</dbReference>
<evidence type="ECO:0000313" key="11">
    <source>
        <dbReference type="Proteomes" id="UP000186228"/>
    </source>
</evidence>
<dbReference type="Gene3D" id="1.10.150.240">
    <property type="entry name" value="Putative phosphatase, domain 2"/>
    <property type="match status" value="1"/>
</dbReference>
<dbReference type="SFLD" id="SFLDG01129">
    <property type="entry name" value="C1.5:_HAD__Beta-PGM__Phosphata"/>
    <property type="match status" value="1"/>
</dbReference>
<protein>
    <recommendedName>
        <fullName evidence="8 9">Phosphonoacetaldehyde hydrolase</fullName>
        <shortName evidence="9">Phosphonatase</shortName>
        <ecNumber evidence="8 9">3.11.1.1</ecNumber>
    </recommendedName>
    <alternativeName>
        <fullName evidence="9">Phosphonoacetaldehyde phosphonohydrolase</fullName>
    </alternativeName>
</protein>
<dbReference type="Pfam" id="PF00702">
    <property type="entry name" value="Hydrolase"/>
    <property type="match status" value="1"/>
</dbReference>
<dbReference type="GO" id="GO:0008967">
    <property type="term" value="F:phosphoglycolate phosphatase activity"/>
    <property type="evidence" value="ECO:0007669"/>
    <property type="project" value="TreeGrafter"/>
</dbReference>
<dbReference type="RefSeq" id="WP_075852924.1">
    <property type="nucleotide sequence ID" value="NZ_FMAC01000003.1"/>
</dbReference>
<comment type="subunit">
    <text evidence="1 9">Homodimer.</text>
</comment>
<dbReference type="EMBL" id="FMAC01000003">
    <property type="protein sequence ID" value="SCB19256.1"/>
    <property type="molecule type" value="Genomic_DNA"/>
</dbReference>
<dbReference type="HAMAP" id="MF_01375">
    <property type="entry name" value="PhnX"/>
    <property type="match status" value="1"/>
</dbReference>
<dbReference type="Proteomes" id="UP000186228">
    <property type="component" value="Unassembled WGS sequence"/>
</dbReference>
<evidence type="ECO:0000256" key="7">
    <source>
        <dbReference type="ARBA" id="ARBA00056573"/>
    </source>
</evidence>
<comment type="similarity">
    <text evidence="9">Belongs to the HAD-like hydrolase superfamily. PhnX family.</text>
</comment>
<evidence type="ECO:0000313" key="10">
    <source>
        <dbReference type="EMBL" id="SCB19256.1"/>
    </source>
</evidence>
<evidence type="ECO:0000256" key="6">
    <source>
        <dbReference type="ARBA" id="ARBA00052005"/>
    </source>
</evidence>
<keyword evidence="3 9" id="KW-0378">Hydrolase</keyword>
<feature type="active site" description="Nucleophile" evidence="9">
    <location>
        <position position="10"/>
    </location>
</feature>
<dbReference type="GO" id="GO:0005829">
    <property type="term" value="C:cytosol"/>
    <property type="evidence" value="ECO:0007669"/>
    <property type="project" value="TreeGrafter"/>
</dbReference>
<comment type="cofactor">
    <cofactor evidence="9">
        <name>Mg(2+)</name>
        <dbReference type="ChEBI" id="CHEBI:18420"/>
    </cofactor>
    <text evidence="9">Binds 1 Mg(2+) ion per subunit.</text>
</comment>
<reference evidence="11" key="1">
    <citation type="submission" date="2016-08" db="EMBL/GenBank/DDBJ databases">
        <authorList>
            <person name="Varghese N."/>
            <person name="Submissions Spin"/>
        </authorList>
    </citation>
    <scope>NUCLEOTIDE SEQUENCE [LARGE SCALE GENOMIC DNA]</scope>
    <source>
        <strain evidence="11">CCBAU 57015</strain>
    </source>
</reference>
<dbReference type="InterPro" id="IPR006323">
    <property type="entry name" value="Phosphonoacetald_hydro"/>
</dbReference>
<dbReference type="GO" id="GO:0050194">
    <property type="term" value="F:phosphonoacetaldehyde hydrolase activity"/>
    <property type="evidence" value="ECO:0007669"/>
    <property type="project" value="UniProtKB-UniRule"/>
</dbReference>
<dbReference type="InterPro" id="IPR023198">
    <property type="entry name" value="PGP-like_dom2"/>
</dbReference>
<feature type="active site" description="Schiff-base intermediate with substrate" evidence="9">
    <location>
        <position position="51"/>
    </location>
</feature>
<dbReference type="GO" id="GO:0000287">
    <property type="term" value="F:magnesium ion binding"/>
    <property type="evidence" value="ECO:0007669"/>
    <property type="project" value="UniProtKB-UniRule"/>
</dbReference>
<evidence type="ECO:0000256" key="8">
    <source>
        <dbReference type="ARBA" id="ARBA00066472"/>
    </source>
</evidence>
<keyword evidence="2 9" id="KW-0479">Metal-binding</keyword>
<dbReference type="InterPro" id="IPR023214">
    <property type="entry name" value="HAD_sf"/>
</dbReference>
<dbReference type="InterPro" id="IPR050155">
    <property type="entry name" value="HAD-like_hydrolase_sf"/>
</dbReference>
<dbReference type="FunFam" id="1.10.150.240:FF:000006">
    <property type="entry name" value="Phosphonoacetaldehyde hydrolase"/>
    <property type="match status" value="1"/>
</dbReference>
<dbReference type="NCBIfam" id="TIGR01422">
    <property type="entry name" value="phosphonatase"/>
    <property type="match status" value="1"/>
</dbReference>
<proteinExistence type="inferred from homology"/>
<dbReference type="SFLD" id="SFLDS00003">
    <property type="entry name" value="Haloacid_Dehalogenase"/>
    <property type="match status" value="1"/>
</dbReference>
<comment type="function">
    <text evidence="7 9">Involved in phosphonate degradation.</text>
</comment>
<evidence type="ECO:0000256" key="9">
    <source>
        <dbReference type="HAMAP-Rule" id="MF_01375"/>
    </source>
</evidence>
<evidence type="ECO:0000256" key="1">
    <source>
        <dbReference type="ARBA" id="ARBA00011738"/>
    </source>
</evidence>
<dbReference type="AlphaFoldDB" id="A0A1C3UUR1"/>
<evidence type="ECO:0000256" key="4">
    <source>
        <dbReference type="ARBA" id="ARBA00022842"/>
    </source>
</evidence>
<dbReference type="InterPro" id="IPR036412">
    <property type="entry name" value="HAD-like_sf"/>
</dbReference>
<gene>
    <name evidence="9" type="primary">phnX</name>
    <name evidence="10" type="ORF">GA0061100_103276</name>
</gene>
<evidence type="ECO:0000256" key="3">
    <source>
        <dbReference type="ARBA" id="ARBA00022801"/>
    </source>
</evidence>
<dbReference type="EC" id="3.11.1.1" evidence="8 9"/>
<dbReference type="GO" id="GO:0006281">
    <property type="term" value="P:DNA repair"/>
    <property type="evidence" value="ECO:0007669"/>
    <property type="project" value="TreeGrafter"/>
</dbReference>
<feature type="binding site" evidence="9">
    <location>
        <position position="184"/>
    </location>
    <ligand>
        <name>Mg(2+)</name>
        <dbReference type="ChEBI" id="CHEBI:18420"/>
    </ligand>
</feature>
<dbReference type="SFLD" id="SFLDG01135">
    <property type="entry name" value="C1.5.6:_HAD__Beta-PGM__Phospha"/>
    <property type="match status" value="1"/>
</dbReference>
<organism evidence="10 11">
    <name type="scientific">Rhizobium hainanense</name>
    <dbReference type="NCBI Taxonomy" id="52131"/>
    <lineage>
        <taxon>Bacteria</taxon>
        <taxon>Pseudomonadati</taxon>
        <taxon>Pseudomonadota</taxon>
        <taxon>Alphaproteobacteria</taxon>
        <taxon>Hyphomicrobiales</taxon>
        <taxon>Rhizobiaceae</taxon>
        <taxon>Rhizobium/Agrobacterium group</taxon>
        <taxon>Rhizobium</taxon>
    </lineage>
</organism>